<dbReference type="PROSITE" id="PS50883">
    <property type="entry name" value="EAL"/>
    <property type="match status" value="1"/>
</dbReference>
<dbReference type="InterPro" id="IPR050706">
    <property type="entry name" value="Cyclic-di-GMP_PDE-like"/>
</dbReference>
<reference evidence="2 3" key="1">
    <citation type="submission" date="2017-10" db="EMBL/GenBank/DDBJ databases">
        <title>Extensive intraspecific genome diversity in a model arbuscular mycorrhizal fungus.</title>
        <authorList>
            <person name="Chen E.C.H."/>
            <person name="Morin E."/>
            <person name="Baudet D."/>
            <person name="Noel J."/>
            <person name="Ndikumana S."/>
            <person name="Charron P."/>
            <person name="St-Onge C."/>
            <person name="Giorgi J."/>
            <person name="Grigoriev I.V."/>
            <person name="Roux C."/>
            <person name="Martin F.M."/>
            <person name="Corradi N."/>
        </authorList>
    </citation>
    <scope>NUCLEOTIDE SEQUENCE [LARGE SCALE GENOMIC DNA]</scope>
    <source>
        <strain evidence="2 3">A1</strain>
    </source>
</reference>
<proteinExistence type="predicted"/>
<name>A0A2N0QJC7_9GLOM</name>
<dbReference type="InterPro" id="IPR035919">
    <property type="entry name" value="EAL_sf"/>
</dbReference>
<reference evidence="2 3" key="2">
    <citation type="submission" date="2017-10" db="EMBL/GenBank/DDBJ databases">
        <title>Genome analyses suggest a sexual origin of heterokaryosis in a supposedly ancient asexual fungus.</title>
        <authorList>
            <person name="Corradi N."/>
            <person name="Sedzielewska K."/>
            <person name="Noel J."/>
            <person name="Charron P."/>
            <person name="Farinelli L."/>
            <person name="Marton T."/>
            <person name="Kruger M."/>
            <person name="Pelin A."/>
            <person name="Brachmann A."/>
            <person name="Corradi N."/>
        </authorList>
    </citation>
    <scope>NUCLEOTIDE SEQUENCE [LARGE SCALE GENOMIC DNA]</scope>
    <source>
        <strain evidence="2 3">A1</strain>
    </source>
</reference>
<dbReference type="GO" id="GO:0071111">
    <property type="term" value="F:cyclic-guanylate-specific phosphodiesterase activity"/>
    <property type="evidence" value="ECO:0007669"/>
    <property type="project" value="InterPro"/>
</dbReference>
<dbReference type="PANTHER" id="PTHR33121">
    <property type="entry name" value="CYCLIC DI-GMP PHOSPHODIESTERASE PDEF"/>
    <property type="match status" value="1"/>
</dbReference>
<dbReference type="CDD" id="cd01948">
    <property type="entry name" value="EAL"/>
    <property type="match status" value="1"/>
</dbReference>
<dbReference type="Proteomes" id="UP000232688">
    <property type="component" value="Unassembled WGS sequence"/>
</dbReference>
<dbReference type="PANTHER" id="PTHR33121:SF70">
    <property type="entry name" value="SIGNALING PROTEIN YKOW"/>
    <property type="match status" value="1"/>
</dbReference>
<feature type="non-terminal residue" evidence="2">
    <location>
        <position position="219"/>
    </location>
</feature>
<accession>A0A2N0QJC7</accession>
<protein>
    <submittedName>
        <fullName evidence="2">EAL-domain-containing protein</fullName>
    </submittedName>
</protein>
<dbReference type="AlphaFoldDB" id="A0A2N0QJC7"/>
<dbReference type="Gene3D" id="3.20.20.450">
    <property type="entry name" value="EAL domain"/>
    <property type="match status" value="1"/>
</dbReference>
<dbReference type="VEuPathDB" id="FungiDB:RhiirA1_484400"/>
<comment type="caution">
    <text evidence="2">The sequence shown here is derived from an EMBL/GenBank/DDBJ whole genome shotgun (WGS) entry which is preliminary data.</text>
</comment>
<sequence length="219" mass="25057">MVLHFQPRVDAFTNEIISAEALIRWNHPEWGIISPIEFLTIAEENGFIEDVDNWVLNEVCHQMKLLKERQILTVPISINISAVHFSVYNWQEKVASIIEDYGIDSKDLEFEITESLLLNNDDSVQHTLNALKSLGIKIVLDDFGTGYSSLSYLTHFPFDIIKIDKSFTQNMVINEKDLFIVKSIIFMAKGLNIKVVAEGVETLEQLKLLKEEQCDEIQG</sequence>
<evidence type="ECO:0000313" key="3">
    <source>
        <dbReference type="Proteomes" id="UP000232688"/>
    </source>
</evidence>
<dbReference type="Pfam" id="PF00563">
    <property type="entry name" value="EAL"/>
    <property type="match status" value="1"/>
</dbReference>
<organism evidence="2 3">
    <name type="scientific">Rhizophagus irregularis</name>
    <dbReference type="NCBI Taxonomy" id="588596"/>
    <lineage>
        <taxon>Eukaryota</taxon>
        <taxon>Fungi</taxon>
        <taxon>Fungi incertae sedis</taxon>
        <taxon>Mucoromycota</taxon>
        <taxon>Glomeromycotina</taxon>
        <taxon>Glomeromycetes</taxon>
        <taxon>Glomerales</taxon>
        <taxon>Glomeraceae</taxon>
        <taxon>Rhizophagus</taxon>
    </lineage>
</organism>
<evidence type="ECO:0000259" key="1">
    <source>
        <dbReference type="PROSITE" id="PS50883"/>
    </source>
</evidence>
<dbReference type="SMART" id="SM00052">
    <property type="entry name" value="EAL"/>
    <property type="match status" value="1"/>
</dbReference>
<dbReference type="EMBL" id="LLXH01008211">
    <property type="protein sequence ID" value="PKC51160.1"/>
    <property type="molecule type" value="Genomic_DNA"/>
</dbReference>
<gene>
    <name evidence="2" type="ORF">RhiirA1_484400</name>
</gene>
<evidence type="ECO:0000313" key="2">
    <source>
        <dbReference type="EMBL" id="PKC51160.1"/>
    </source>
</evidence>
<feature type="domain" description="EAL" evidence="1">
    <location>
        <begin position="1"/>
        <end position="219"/>
    </location>
</feature>
<dbReference type="InterPro" id="IPR001633">
    <property type="entry name" value="EAL_dom"/>
</dbReference>
<dbReference type="SUPFAM" id="SSF141868">
    <property type="entry name" value="EAL domain-like"/>
    <property type="match status" value="1"/>
</dbReference>